<name>A0ACC0BH62_CATRO</name>
<organism evidence="1 2">
    <name type="scientific">Catharanthus roseus</name>
    <name type="common">Madagascar periwinkle</name>
    <name type="synonym">Vinca rosea</name>
    <dbReference type="NCBI Taxonomy" id="4058"/>
    <lineage>
        <taxon>Eukaryota</taxon>
        <taxon>Viridiplantae</taxon>
        <taxon>Streptophyta</taxon>
        <taxon>Embryophyta</taxon>
        <taxon>Tracheophyta</taxon>
        <taxon>Spermatophyta</taxon>
        <taxon>Magnoliopsida</taxon>
        <taxon>eudicotyledons</taxon>
        <taxon>Gunneridae</taxon>
        <taxon>Pentapetalae</taxon>
        <taxon>asterids</taxon>
        <taxon>lamiids</taxon>
        <taxon>Gentianales</taxon>
        <taxon>Apocynaceae</taxon>
        <taxon>Rauvolfioideae</taxon>
        <taxon>Vinceae</taxon>
        <taxon>Catharanthinae</taxon>
        <taxon>Catharanthus</taxon>
    </lineage>
</organism>
<dbReference type="EMBL" id="CM044703">
    <property type="protein sequence ID" value="KAI5671970.1"/>
    <property type="molecule type" value="Genomic_DNA"/>
</dbReference>
<gene>
    <name evidence="1" type="ORF">M9H77_12334</name>
</gene>
<comment type="caution">
    <text evidence="1">The sequence shown here is derived from an EMBL/GenBank/DDBJ whole genome shotgun (WGS) entry which is preliminary data.</text>
</comment>
<accession>A0ACC0BH62</accession>
<proteinExistence type="predicted"/>
<keyword evidence="2" id="KW-1185">Reference proteome</keyword>
<evidence type="ECO:0000313" key="2">
    <source>
        <dbReference type="Proteomes" id="UP001060085"/>
    </source>
</evidence>
<reference evidence="2" key="1">
    <citation type="journal article" date="2023" name="Nat. Plants">
        <title>Single-cell RNA sequencing provides a high-resolution roadmap for understanding the multicellular compartmentation of specialized metabolism.</title>
        <authorList>
            <person name="Sun S."/>
            <person name="Shen X."/>
            <person name="Li Y."/>
            <person name="Li Y."/>
            <person name="Wang S."/>
            <person name="Li R."/>
            <person name="Zhang H."/>
            <person name="Shen G."/>
            <person name="Guo B."/>
            <person name="Wei J."/>
            <person name="Xu J."/>
            <person name="St-Pierre B."/>
            <person name="Chen S."/>
            <person name="Sun C."/>
        </authorList>
    </citation>
    <scope>NUCLEOTIDE SEQUENCE [LARGE SCALE GENOMIC DNA]</scope>
</reference>
<evidence type="ECO:0000313" key="1">
    <source>
        <dbReference type="EMBL" id="KAI5671970.1"/>
    </source>
</evidence>
<protein>
    <submittedName>
        <fullName evidence="1">Uncharacterized protein</fullName>
    </submittedName>
</protein>
<dbReference type="Proteomes" id="UP001060085">
    <property type="component" value="Linkage Group LG03"/>
</dbReference>
<sequence length="966" mass="108360">MADSKYRSMVEFVADFNLKDSISSTPISIKSLAISKLSTNTESIVFTGTPTGSVLALSLNPTTNKLSLLKHIFVSNGTPIVSIHAIGHIGKIMVLSADGSLYLLDYFQLEPVKRIAVIKGGVTALSRRFLSKSHNLSDRYLPRFNGIRGRQDGDQSNTTCFFVVAVGKKLVFLELASSGSVVVLKEIQGVLDGIVRVMIWIDDSIIFGNKSGYYIYSCVHGQCRSIFSLPASSGPPQLKLLVREARVLLVVDNVGIIVDAEGQPVGGSLVFRSFPDSLAEIGICVAVVRNGKLELYHKRTGNCVQMMVHTGNGSGGQSVLAVEEDGKGEFLALAMGSKVVCYHNVPWEEQIKDLLRKKCFKEAISLVEELHMEGEITKDMVSFVHAQVGFLLLFELHFEEAINHFLLSETMQPSEVFPFIMRDPNRWTLLVPRNRYWGLHPPPTPLENVVDDGLKAIQRAIFLRKAGVETAVDDEFLANPPSRADLLESAIKNMIRYLQASREKELTHSIKEGVDTLLMYLYRALNYVDDMEMLASSENSCVVEELESLLNESGHLRALAFLYASKGMSSKALSIWRLLARNYSTSSWKSLTGSNDLPDSSSVTSCQETAVIEASKILEELSDQDLVLQHLGWIAEINQVLAVQILISEKRSTVLTPDEVISAVDPKKVEILQRYLQWLIEDQDSDDTRFHIMYAFLLAKSAIEVYEVEHGSQNSEADTLKEKNIYHLDRCSMFESPVRERLQIFLQSSDLYDPEDILDLIEGSELWIEKAILYRKLGQETLVLQILALKLEDCEAAEQYCAEIGRPDAYMQLLEMYLDPKDGKEPMFKAAVRLLHNHGEALDPLQVLERLSPDMPLQLASDTLLRMLRARLHHHRQGQIVHNLSHALHVDASLARLEERSRHVLINEESICDSCNARLGTKLFAMYPDDTIVCYKCFRRQGESTSVTGRNFEQDILHKPGWLVTR</sequence>